<protein>
    <recommendedName>
        <fullName evidence="1">PAS domain-containing protein</fullName>
    </recommendedName>
</protein>
<evidence type="ECO:0000313" key="2">
    <source>
        <dbReference type="EMBL" id="CAI7991931.1"/>
    </source>
</evidence>
<dbReference type="Proteomes" id="UP001174909">
    <property type="component" value="Unassembled WGS sequence"/>
</dbReference>
<dbReference type="Gene3D" id="3.30.450.20">
    <property type="entry name" value="PAS domain"/>
    <property type="match status" value="1"/>
</dbReference>
<accession>A0AA35W411</accession>
<feature type="domain" description="PAS" evidence="1">
    <location>
        <begin position="169"/>
        <end position="213"/>
    </location>
</feature>
<gene>
    <name evidence="2" type="ORF">GBAR_LOCUS860</name>
</gene>
<dbReference type="EMBL" id="CASHTH010000132">
    <property type="protein sequence ID" value="CAI7991931.1"/>
    <property type="molecule type" value="Genomic_DNA"/>
</dbReference>
<dbReference type="InterPro" id="IPR029016">
    <property type="entry name" value="GAF-like_dom_sf"/>
</dbReference>
<dbReference type="InterPro" id="IPR035965">
    <property type="entry name" value="PAS-like_dom_sf"/>
</dbReference>
<dbReference type="SUPFAM" id="SSF55781">
    <property type="entry name" value="GAF domain-like"/>
    <property type="match status" value="1"/>
</dbReference>
<organism evidence="2 3">
    <name type="scientific">Geodia barretti</name>
    <name type="common">Barrett's horny sponge</name>
    <dbReference type="NCBI Taxonomy" id="519541"/>
    <lineage>
        <taxon>Eukaryota</taxon>
        <taxon>Metazoa</taxon>
        <taxon>Porifera</taxon>
        <taxon>Demospongiae</taxon>
        <taxon>Heteroscleromorpha</taxon>
        <taxon>Tetractinellida</taxon>
        <taxon>Astrophorina</taxon>
        <taxon>Geodiidae</taxon>
        <taxon>Geodia</taxon>
    </lineage>
</organism>
<name>A0AA35W411_GEOBA</name>
<dbReference type="PROSITE" id="PS50112">
    <property type="entry name" value="PAS"/>
    <property type="match status" value="1"/>
</dbReference>
<dbReference type="SMART" id="SM00091">
    <property type="entry name" value="PAS"/>
    <property type="match status" value="1"/>
</dbReference>
<evidence type="ECO:0000259" key="1">
    <source>
        <dbReference type="PROSITE" id="PS50112"/>
    </source>
</evidence>
<dbReference type="InterPro" id="IPR000014">
    <property type="entry name" value="PAS"/>
</dbReference>
<dbReference type="CDD" id="cd00130">
    <property type="entry name" value="PAS"/>
    <property type="match status" value="1"/>
</dbReference>
<dbReference type="SMART" id="SM00065">
    <property type="entry name" value="GAF"/>
    <property type="match status" value="1"/>
</dbReference>
<dbReference type="InterPro" id="IPR013767">
    <property type="entry name" value="PAS_fold"/>
</dbReference>
<keyword evidence="3" id="KW-1185">Reference proteome</keyword>
<reference evidence="2" key="1">
    <citation type="submission" date="2023-03" db="EMBL/GenBank/DDBJ databases">
        <authorList>
            <person name="Steffen K."/>
            <person name="Cardenas P."/>
        </authorList>
    </citation>
    <scope>NUCLEOTIDE SEQUENCE</scope>
</reference>
<sequence length="293" mass="31500">MVNQHRTSETPLLSSGDEFPELQPELENVLRNAVRALGGSAAVVATWDDASHKFVVTGSYGLGAGEILRISPLLNEAIPDLALSREQFALLSALFRQSALPVSTTGQMQNPVMAVPLRTGGETVGLIVVLRSSEAANFSRLDPPVLAAFAEQAAIAVQSARLAHLLAQEKRRVESILEGSADGIYTVDSARRIVSVNPAMERLLGRSREDLIGLPCAVALNWRDREGRPVCPGQCPMLHSPVPEAEHVTELAAGVRSRNGQHTDVAFGLFGGPFARDAAVECRRQRPRHDPNA</sequence>
<comment type="caution">
    <text evidence="2">The sequence shown here is derived from an EMBL/GenBank/DDBJ whole genome shotgun (WGS) entry which is preliminary data.</text>
</comment>
<evidence type="ECO:0000313" key="3">
    <source>
        <dbReference type="Proteomes" id="UP001174909"/>
    </source>
</evidence>
<dbReference type="Pfam" id="PF01590">
    <property type="entry name" value="GAF"/>
    <property type="match status" value="1"/>
</dbReference>
<dbReference type="AlphaFoldDB" id="A0AA35W411"/>
<dbReference type="Gene3D" id="3.30.450.40">
    <property type="match status" value="1"/>
</dbReference>
<dbReference type="SUPFAM" id="SSF55785">
    <property type="entry name" value="PYP-like sensor domain (PAS domain)"/>
    <property type="match status" value="1"/>
</dbReference>
<dbReference type="Pfam" id="PF00989">
    <property type="entry name" value="PAS"/>
    <property type="match status" value="1"/>
</dbReference>
<dbReference type="NCBIfam" id="TIGR00229">
    <property type="entry name" value="sensory_box"/>
    <property type="match status" value="1"/>
</dbReference>
<dbReference type="GO" id="GO:0006355">
    <property type="term" value="P:regulation of DNA-templated transcription"/>
    <property type="evidence" value="ECO:0007669"/>
    <property type="project" value="InterPro"/>
</dbReference>
<dbReference type="InterPro" id="IPR003018">
    <property type="entry name" value="GAF"/>
</dbReference>
<proteinExistence type="predicted"/>